<proteinExistence type="predicted"/>
<dbReference type="RefSeq" id="WP_382384653.1">
    <property type="nucleotide sequence ID" value="NZ_JBHMEZ010000032.1"/>
</dbReference>
<reference evidence="5 6" key="1">
    <citation type="submission" date="2024-09" db="EMBL/GenBank/DDBJ databases">
        <authorList>
            <person name="Sun Q."/>
            <person name="Mori K."/>
        </authorList>
    </citation>
    <scope>NUCLEOTIDE SEQUENCE [LARGE SCALE GENOMIC DNA]</scope>
    <source>
        <strain evidence="5 6">CECT 8286</strain>
    </source>
</reference>
<dbReference type="Proteomes" id="UP001589605">
    <property type="component" value="Unassembled WGS sequence"/>
</dbReference>
<dbReference type="EMBL" id="JBHMEZ010000032">
    <property type="protein sequence ID" value="MFB9054992.1"/>
    <property type="molecule type" value="Genomic_DNA"/>
</dbReference>
<evidence type="ECO:0000259" key="4">
    <source>
        <dbReference type="Pfam" id="PF18962"/>
    </source>
</evidence>
<keyword evidence="6" id="KW-1185">Reference proteome</keyword>
<evidence type="ECO:0000313" key="6">
    <source>
        <dbReference type="Proteomes" id="UP001589605"/>
    </source>
</evidence>
<feature type="domain" description="Secretion system C-terminal sorting" evidence="4">
    <location>
        <begin position="247"/>
        <end position="318"/>
    </location>
</feature>
<organism evidence="5 6">
    <name type="scientific">Formosa undariae</name>
    <dbReference type="NCBI Taxonomy" id="1325436"/>
    <lineage>
        <taxon>Bacteria</taxon>
        <taxon>Pseudomonadati</taxon>
        <taxon>Bacteroidota</taxon>
        <taxon>Flavobacteriia</taxon>
        <taxon>Flavobacteriales</taxon>
        <taxon>Flavobacteriaceae</taxon>
        <taxon>Formosa</taxon>
    </lineage>
</organism>
<feature type="signal peptide" evidence="3">
    <location>
        <begin position="1"/>
        <end position="18"/>
    </location>
</feature>
<comment type="caution">
    <text evidence="5">The sequence shown here is derived from an EMBL/GenBank/DDBJ whole genome shotgun (WGS) entry which is preliminary data.</text>
</comment>
<evidence type="ECO:0000256" key="1">
    <source>
        <dbReference type="ARBA" id="ARBA00022729"/>
    </source>
</evidence>
<feature type="chain" id="PRO_5047498664" evidence="3">
    <location>
        <begin position="19"/>
        <end position="319"/>
    </location>
</feature>
<keyword evidence="1 3" id="KW-0732">Signal</keyword>
<dbReference type="Pfam" id="PF18962">
    <property type="entry name" value="Por_Secre_tail"/>
    <property type="match status" value="1"/>
</dbReference>
<evidence type="ECO:0000256" key="3">
    <source>
        <dbReference type="SAM" id="SignalP"/>
    </source>
</evidence>
<dbReference type="InterPro" id="IPR026444">
    <property type="entry name" value="Secre_tail"/>
</dbReference>
<name>A0ABV5F6B6_9FLAO</name>
<dbReference type="NCBIfam" id="TIGR04183">
    <property type="entry name" value="Por_Secre_tail"/>
    <property type="match status" value="1"/>
</dbReference>
<feature type="region of interest" description="Disordered" evidence="2">
    <location>
        <begin position="52"/>
        <end position="76"/>
    </location>
</feature>
<evidence type="ECO:0000313" key="5">
    <source>
        <dbReference type="EMBL" id="MFB9054992.1"/>
    </source>
</evidence>
<gene>
    <name evidence="5" type="ORF">ACFFVB_18060</name>
</gene>
<evidence type="ECO:0000256" key="2">
    <source>
        <dbReference type="SAM" id="MobiDB-lite"/>
    </source>
</evidence>
<feature type="compositionally biased region" description="Basic and acidic residues" evidence="2">
    <location>
        <begin position="64"/>
        <end position="76"/>
    </location>
</feature>
<accession>A0ABV5F6B6</accession>
<protein>
    <submittedName>
        <fullName evidence="5">T9SS type A sorting domain-containing protein</fullName>
    </submittedName>
</protein>
<sequence>MKQTLLSLCLMASLSVFAQETQPVVQNGNFYKIAKSSGSECGCSQWINKDLGDQPGSSTSGLTTEEKEYNEANDPDKNALKYDAGQADLIYQEIAVVPNKYYILTYEGRIDSVDDDQTPSDLEIRILKGSAYVEDYSPTYYTDATEQPQRDFGYRDISETEKTENNLIEEIIKYPGDNNRVFYQYTFNSGDETSIAIMSRGIGGNAGYGDYNWSTGDATNYVYSITLENIGSTLSVSDNAFAAGLKVFPNPASSSINIKSGNGTQINSVELYNVLGSKVLSASNLVNNAIDVSEIASGIYILKVNGADRTSVSKRVIIE</sequence>